<dbReference type="KEGG" id="dma:DMR_16630"/>
<evidence type="ECO:0000313" key="6">
    <source>
        <dbReference type="EMBL" id="BAH75154.1"/>
    </source>
</evidence>
<evidence type="ECO:0000259" key="5">
    <source>
        <dbReference type="PROSITE" id="PS50111"/>
    </source>
</evidence>
<dbReference type="Pfam" id="PF00015">
    <property type="entry name" value="MCPsignal"/>
    <property type="match status" value="1"/>
</dbReference>
<dbReference type="GO" id="GO:0016020">
    <property type="term" value="C:membrane"/>
    <property type="evidence" value="ECO:0007669"/>
    <property type="project" value="InterPro"/>
</dbReference>
<keyword evidence="7" id="KW-1185">Reference proteome</keyword>
<sequence length="463" mass="46182">MDDVAMVADGPETVRKMAAGRPLCWRAPHPASLALAGLVAVAAGGAAGACVLWQMPPVAAVLLVGLSALCLTLAGLALLAEMPARLMADRLAQAAEGIQAEGPPPLALVVGPLAGLWPAAGEVAGRVADLGAEAEAQRRQAFTENRQALKALRDATKARKQADQARAAAVAEVVGEVRGHVDAASGRTRSLLADSSAAVELVAGQSASLGEAMDLLDLALAAVRRASDAALAAAAKANAAAATAASGRRLEEGLGQGCRTLSAAMDGLSTSFSELLGGLRFAADTGEAIADIADQTNMLALNAAIEAARAGDHGRGFAVVADEVRRLAERSKEAAAQAAARLGRVLAQAEGNAGLLTEANAAAGEFLDLSGRLGAALASIAGDAEAARTQGQGSAEAIGQSLASLDRAGQALAETLAKATAIEESSLAGQDHARRVEEALAGVDSLMARLCGTTAADGSVACN</sequence>
<feature type="domain" description="Methyl-accepting transducer" evidence="5">
    <location>
        <begin position="180"/>
        <end position="417"/>
    </location>
</feature>
<feature type="transmembrane region" description="Helical" evidence="4">
    <location>
        <begin position="60"/>
        <end position="80"/>
    </location>
</feature>
<dbReference type="HOGENOM" id="CLU_590160_0_0_7"/>
<evidence type="ECO:0000256" key="2">
    <source>
        <dbReference type="ARBA" id="ARBA00029447"/>
    </source>
</evidence>
<dbReference type="Proteomes" id="UP000009071">
    <property type="component" value="Chromosome"/>
</dbReference>
<keyword evidence="4" id="KW-1133">Transmembrane helix</keyword>
<gene>
    <name evidence="6" type="ordered locus">DMR_16630</name>
</gene>
<evidence type="ECO:0000256" key="3">
    <source>
        <dbReference type="PROSITE-ProRule" id="PRU00284"/>
    </source>
</evidence>
<accession>C4XPH3</accession>
<dbReference type="RefSeq" id="WP_015860356.1">
    <property type="nucleotide sequence ID" value="NC_012796.1"/>
</dbReference>
<feature type="transmembrane region" description="Helical" evidence="4">
    <location>
        <begin position="31"/>
        <end position="54"/>
    </location>
</feature>
<dbReference type="Gene3D" id="1.10.287.950">
    <property type="entry name" value="Methyl-accepting chemotaxis protein"/>
    <property type="match status" value="1"/>
</dbReference>
<dbReference type="PANTHER" id="PTHR43531">
    <property type="entry name" value="PROTEIN ICFG"/>
    <property type="match status" value="1"/>
</dbReference>
<dbReference type="STRING" id="573370.DMR_16630"/>
<evidence type="ECO:0000313" key="7">
    <source>
        <dbReference type="Proteomes" id="UP000009071"/>
    </source>
</evidence>
<organism evidence="6 7">
    <name type="scientific">Solidesulfovibrio magneticus (strain ATCC 700980 / DSM 13731 / RS-1)</name>
    <name type="common">Desulfovibrio magneticus</name>
    <dbReference type="NCBI Taxonomy" id="573370"/>
    <lineage>
        <taxon>Bacteria</taxon>
        <taxon>Pseudomonadati</taxon>
        <taxon>Thermodesulfobacteriota</taxon>
        <taxon>Desulfovibrionia</taxon>
        <taxon>Desulfovibrionales</taxon>
        <taxon>Desulfovibrionaceae</taxon>
        <taxon>Solidesulfovibrio</taxon>
    </lineage>
</organism>
<dbReference type="SUPFAM" id="SSF58104">
    <property type="entry name" value="Methyl-accepting chemotaxis protein (MCP) signaling domain"/>
    <property type="match status" value="1"/>
</dbReference>
<dbReference type="GO" id="GO:0007165">
    <property type="term" value="P:signal transduction"/>
    <property type="evidence" value="ECO:0007669"/>
    <property type="project" value="UniProtKB-KW"/>
</dbReference>
<dbReference type="PROSITE" id="PS50111">
    <property type="entry name" value="CHEMOTAXIS_TRANSDUC_2"/>
    <property type="match status" value="1"/>
</dbReference>
<protein>
    <submittedName>
        <fullName evidence="6">Methyl-accepting chemotaxis protein</fullName>
    </submittedName>
</protein>
<evidence type="ECO:0000256" key="1">
    <source>
        <dbReference type="ARBA" id="ARBA00022500"/>
    </source>
</evidence>
<keyword evidence="4" id="KW-0812">Transmembrane</keyword>
<keyword evidence="4" id="KW-0472">Membrane</keyword>
<keyword evidence="3" id="KW-0807">Transducer</keyword>
<comment type="similarity">
    <text evidence="2">Belongs to the methyl-accepting chemotaxis (MCP) protein family.</text>
</comment>
<dbReference type="InterPro" id="IPR051310">
    <property type="entry name" value="MCP_chemotaxis"/>
</dbReference>
<dbReference type="PANTHER" id="PTHR43531:SF11">
    <property type="entry name" value="METHYL-ACCEPTING CHEMOTAXIS PROTEIN 3"/>
    <property type="match status" value="1"/>
</dbReference>
<dbReference type="eggNOG" id="COG0840">
    <property type="taxonomic scope" value="Bacteria"/>
</dbReference>
<proteinExistence type="inferred from homology"/>
<reference evidence="6 7" key="1">
    <citation type="journal article" date="2009" name="Genome Res.">
        <title>Whole genome sequence of Desulfovibrio magneticus strain RS-1 revealed common gene clusters in magnetotactic bacteria.</title>
        <authorList>
            <person name="Nakazawa H."/>
            <person name="Arakaki A."/>
            <person name="Narita-Yamada S."/>
            <person name="Yashiro I."/>
            <person name="Jinno K."/>
            <person name="Aoki N."/>
            <person name="Tsuruyama A."/>
            <person name="Okamura Y."/>
            <person name="Tanikawa S."/>
            <person name="Fujita N."/>
            <person name="Takeyama H."/>
            <person name="Matsunaga T."/>
        </authorList>
    </citation>
    <scope>NUCLEOTIDE SEQUENCE [LARGE SCALE GENOMIC DNA]</scope>
    <source>
        <strain evidence="7">ATCC 700980 / DSM 13731 / RS-1</strain>
    </source>
</reference>
<dbReference type="AlphaFoldDB" id="C4XPH3"/>
<name>C4XPH3_SOLM1</name>
<dbReference type="GO" id="GO:0006935">
    <property type="term" value="P:chemotaxis"/>
    <property type="evidence" value="ECO:0007669"/>
    <property type="project" value="UniProtKB-KW"/>
</dbReference>
<dbReference type="InterPro" id="IPR004089">
    <property type="entry name" value="MCPsignal_dom"/>
</dbReference>
<keyword evidence="1" id="KW-0145">Chemotaxis</keyword>
<dbReference type="SMART" id="SM00283">
    <property type="entry name" value="MA"/>
    <property type="match status" value="1"/>
</dbReference>
<dbReference type="EMBL" id="AP010904">
    <property type="protein sequence ID" value="BAH75154.1"/>
    <property type="molecule type" value="Genomic_DNA"/>
</dbReference>
<evidence type="ECO:0000256" key="4">
    <source>
        <dbReference type="SAM" id="Phobius"/>
    </source>
</evidence>